<accession>A0A3B1DK38</accession>
<gene>
    <name evidence="3" type="ORF">MNBD_PLANCTO02-463</name>
</gene>
<proteinExistence type="predicted"/>
<feature type="compositionally biased region" description="Acidic residues" evidence="1">
    <location>
        <begin position="55"/>
        <end position="82"/>
    </location>
</feature>
<evidence type="ECO:0000256" key="1">
    <source>
        <dbReference type="SAM" id="MobiDB-lite"/>
    </source>
</evidence>
<evidence type="ECO:0000313" key="3">
    <source>
        <dbReference type="EMBL" id="VAX36414.1"/>
    </source>
</evidence>
<feature type="transmembrane region" description="Helical" evidence="2">
    <location>
        <begin position="111"/>
        <end position="137"/>
    </location>
</feature>
<dbReference type="AlphaFoldDB" id="A0A3B1DK38"/>
<dbReference type="EMBL" id="UOGL01000055">
    <property type="protein sequence ID" value="VAX36414.1"/>
    <property type="molecule type" value="Genomic_DNA"/>
</dbReference>
<sequence>MSIAVKCRECGKQYNVKDTAAGKSFDCRECDNKIRVPRPRPKKRPPVKKKRPADDVWDDDESWEDADSWDDEDSWEDEEDDYQEPRQRRKSSPSRRTTGGKKKKKKKSSPLPMMLGIGGGVLLFLICLGGFLCLMLGRSPAIVDIDSLTEWKRVTIEGEN</sequence>
<keyword evidence="2" id="KW-0812">Transmembrane</keyword>
<keyword evidence="2" id="KW-0472">Membrane</keyword>
<reference evidence="3" key="1">
    <citation type="submission" date="2018-06" db="EMBL/GenBank/DDBJ databases">
        <authorList>
            <person name="Zhirakovskaya E."/>
        </authorList>
    </citation>
    <scope>NUCLEOTIDE SEQUENCE</scope>
</reference>
<feature type="compositionally biased region" description="Basic residues" evidence="1">
    <location>
        <begin position="87"/>
        <end position="108"/>
    </location>
</feature>
<evidence type="ECO:0008006" key="4">
    <source>
        <dbReference type="Google" id="ProtNLM"/>
    </source>
</evidence>
<keyword evidence="2" id="KW-1133">Transmembrane helix</keyword>
<feature type="region of interest" description="Disordered" evidence="1">
    <location>
        <begin position="31"/>
        <end position="111"/>
    </location>
</feature>
<evidence type="ECO:0000256" key="2">
    <source>
        <dbReference type="SAM" id="Phobius"/>
    </source>
</evidence>
<organism evidence="3">
    <name type="scientific">hydrothermal vent metagenome</name>
    <dbReference type="NCBI Taxonomy" id="652676"/>
    <lineage>
        <taxon>unclassified sequences</taxon>
        <taxon>metagenomes</taxon>
        <taxon>ecological metagenomes</taxon>
    </lineage>
</organism>
<protein>
    <recommendedName>
        <fullName evidence="4">Zinc finger/thioredoxin putative domain-containing protein</fullName>
    </recommendedName>
</protein>
<feature type="compositionally biased region" description="Basic residues" evidence="1">
    <location>
        <begin position="35"/>
        <end position="51"/>
    </location>
</feature>
<feature type="non-terminal residue" evidence="3">
    <location>
        <position position="160"/>
    </location>
</feature>
<name>A0A3B1DK38_9ZZZZ</name>